<evidence type="ECO:0000256" key="3">
    <source>
        <dbReference type="ARBA" id="ARBA00022884"/>
    </source>
</evidence>
<keyword evidence="3 7" id="KW-0694">RNA-binding</keyword>
<dbReference type="CDD" id="cd00165">
    <property type="entry name" value="S4"/>
    <property type="match status" value="1"/>
</dbReference>
<feature type="region of interest" description="Disordered" evidence="9">
    <location>
        <begin position="27"/>
        <end position="46"/>
    </location>
</feature>
<dbReference type="Pfam" id="PF00163">
    <property type="entry name" value="Ribosomal_S4"/>
    <property type="match status" value="1"/>
</dbReference>
<dbReference type="FunFam" id="3.10.290.10:FF:000001">
    <property type="entry name" value="30S ribosomal protein S4"/>
    <property type="match status" value="1"/>
</dbReference>
<evidence type="ECO:0000313" key="13">
    <source>
        <dbReference type="Proteomes" id="UP000177954"/>
    </source>
</evidence>
<dbReference type="GO" id="GO:0015935">
    <property type="term" value="C:small ribosomal subunit"/>
    <property type="evidence" value="ECO:0007669"/>
    <property type="project" value="InterPro"/>
</dbReference>
<comment type="subunit">
    <text evidence="7">Part of the 30S ribosomal subunit. Contacts protein S5. The interaction surface between S4 and S5 is involved in control of translational fidelity.</text>
</comment>
<evidence type="ECO:0000256" key="5">
    <source>
        <dbReference type="ARBA" id="ARBA00023274"/>
    </source>
</evidence>
<dbReference type="PROSITE" id="PS50889">
    <property type="entry name" value="S4"/>
    <property type="match status" value="1"/>
</dbReference>
<dbReference type="GO" id="GO:0006412">
    <property type="term" value="P:translation"/>
    <property type="evidence" value="ECO:0007669"/>
    <property type="project" value="UniProtKB-UniRule"/>
</dbReference>
<organism evidence="12 13">
    <name type="scientific">Candidatus Ryanbacteria bacterium RIFCSPLOWO2_02_FULL_47_14</name>
    <dbReference type="NCBI Taxonomy" id="1802129"/>
    <lineage>
        <taxon>Bacteria</taxon>
        <taxon>Candidatus Ryaniibacteriota</taxon>
    </lineage>
</organism>
<dbReference type="PANTHER" id="PTHR11831:SF4">
    <property type="entry name" value="SMALL RIBOSOMAL SUBUNIT PROTEIN US4M"/>
    <property type="match status" value="1"/>
</dbReference>
<keyword evidence="4 7" id="KW-0689">Ribosomal protein</keyword>
<evidence type="ECO:0000256" key="9">
    <source>
        <dbReference type="SAM" id="MobiDB-lite"/>
    </source>
</evidence>
<evidence type="ECO:0000256" key="8">
    <source>
        <dbReference type="RuleBase" id="RU003699"/>
    </source>
</evidence>
<dbReference type="InterPro" id="IPR036986">
    <property type="entry name" value="S4_RNA-bd_sf"/>
</dbReference>
<dbReference type="Gene3D" id="1.10.1050.10">
    <property type="entry name" value="Ribosomal Protein S4 Delta 41, Chain A, domain 1"/>
    <property type="match status" value="1"/>
</dbReference>
<feature type="domain" description="Small ribosomal subunit protein uS4 N-terminal" evidence="11">
    <location>
        <begin position="2"/>
        <end position="91"/>
    </location>
</feature>
<reference evidence="12 13" key="1">
    <citation type="journal article" date="2016" name="Nat. Commun.">
        <title>Thousands of microbial genomes shed light on interconnected biogeochemical processes in an aquifer system.</title>
        <authorList>
            <person name="Anantharaman K."/>
            <person name="Brown C.T."/>
            <person name="Hug L.A."/>
            <person name="Sharon I."/>
            <person name="Castelle C.J."/>
            <person name="Probst A.J."/>
            <person name="Thomas B.C."/>
            <person name="Singh A."/>
            <person name="Wilkins M.J."/>
            <person name="Karaoz U."/>
            <person name="Brodie E.L."/>
            <person name="Williams K.H."/>
            <person name="Hubbard S.S."/>
            <person name="Banfield J.F."/>
        </authorList>
    </citation>
    <scope>NUCLEOTIDE SEQUENCE [LARGE SCALE GENOMIC DNA]</scope>
</reference>
<dbReference type="NCBIfam" id="NF003717">
    <property type="entry name" value="PRK05327.1"/>
    <property type="match status" value="1"/>
</dbReference>
<dbReference type="GO" id="GO:0019843">
    <property type="term" value="F:rRNA binding"/>
    <property type="evidence" value="ECO:0007669"/>
    <property type="project" value="UniProtKB-UniRule"/>
</dbReference>
<dbReference type="STRING" id="1802129.A3J04_02570"/>
<dbReference type="InterPro" id="IPR022801">
    <property type="entry name" value="Ribosomal_uS4"/>
</dbReference>
<evidence type="ECO:0000256" key="2">
    <source>
        <dbReference type="ARBA" id="ARBA00022730"/>
    </source>
</evidence>
<dbReference type="Proteomes" id="UP000177954">
    <property type="component" value="Unassembled WGS sequence"/>
</dbReference>
<feature type="domain" description="RNA-binding S4" evidence="10">
    <location>
        <begin position="92"/>
        <end position="150"/>
    </location>
</feature>
<comment type="caution">
    <text evidence="12">The sequence shown here is derived from an EMBL/GenBank/DDBJ whole genome shotgun (WGS) entry which is preliminary data.</text>
</comment>
<dbReference type="NCBIfam" id="TIGR01017">
    <property type="entry name" value="rpsD_bact"/>
    <property type="match status" value="1"/>
</dbReference>
<dbReference type="Pfam" id="PF01479">
    <property type="entry name" value="S4"/>
    <property type="match status" value="1"/>
</dbReference>
<dbReference type="HAMAP" id="MF_01306_B">
    <property type="entry name" value="Ribosomal_uS4_B"/>
    <property type="match status" value="1"/>
</dbReference>
<evidence type="ECO:0000313" key="12">
    <source>
        <dbReference type="EMBL" id="OGZ56121.1"/>
    </source>
</evidence>
<comment type="function">
    <text evidence="7">With S5 and S12 plays an important role in translational accuracy.</text>
</comment>
<dbReference type="SMART" id="SM00363">
    <property type="entry name" value="S4"/>
    <property type="match status" value="1"/>
</dbReference>
<accession>A0A1G2H1L2</accession>
<dbReference type="PROSITE" id="PS00632">
    <property type="entry name" value="RIBOSOMAL_S4"/>
    <property type="match status" value="1"/>
</dbReference>
<evidence type="ECO:0000256" key="6">
    <source>
        <dbReference type="ARBA" id="ARBA00035254"/>
    </source>
</evidence>
<name>A0A1G2H1L2_9BACT</name>
<evidence type="ECO:0000256" key="4">
    <source>
        <dbReference type="ARBA" id="ARBA00022980"/>
    </source>
</evidence>
<dbReference type="InterPro" id="IPR018079">
    <property type="entry name" value="Ribosomal_uS4_CS"/>
</dbReference>
<dbReference type="SMART" id="SM01390">
    <property type="entry name" value="Ribosomal_S4"/>
    <property type="match status" value="1"/>
</dbReference>
<sequence length="202" mass="23305">MRVSCKTCRRFNISVCGREKCALRRKPYPPGIHGRDKRRRREGTEYSKQLHEKQVVRFSYGLSEGQFRGYVKRALAGHGGDVIKKLVESLEMRLDNIVYRLGFAPTRAMARQLVAHGHFSVDDKRVFVPSYKVRVGQKISICERSQAKGTFTNLDITLKKQQTPQWLSLDPAKREGMVGALPNIEDMVRLFNIKSIIEYYSR</sequence>
<comment type="function">
    <text evidence="7">One of the primary rRNA binding proteins, it binds directly to 16S rRNA where it nucleates assembly of the body of the 30S subunit.</text>
</comment>
<dbReference type="GO" id="GO:0042274">
    <property type="term" value="P:ribosomal small subunit biogenesis"/>
    <property type="evidence" value="ECO:0007669"/>
    <property type="project" value="TreeGrafter"/>
</dbReference>
<dbReference type="Gene3D" id="3.10.290.10">
    <property type="entry name" value="RNA-binding S4 domain"/>
    <property type="match status" value="1"/>
</dbReference>
<dbReference type="GO" id="GO:0003735">
    <property type="term" value="F:structural constituent of ribosome"/>
    <property type="evidence" value="ECO:0007669"/>
    <property type="project" value="InterPro"/>
</dbReference>
<dbReference type="InterPro" id="IPR005709">
    <property type="entry name" value="Ribosomal_uS4_bac-type"/>
</dbReference>
<evidence type="ECO:0000259" key="11">
    <source>
        <dbReference type="SMART" id="SM01390"/>
    </source>
</evidence>
<evidence type="ECO:0000259" key="10">
    <source>
        <dbReference type="SMART" id="SM00363"/>
    </source>
</evidence>
<dbReference type="InterPro" id="IPR002942">
    <property type="entry name" value="S4_RNA-bd"/>
</dbReference>
<dbReference type="EMBL" id="MHNZ01000027">
    <property type="protein sequence ID" value="OGZ56121.1"/>
    <property type="molecule type" value="Genomic_DNA"/>
</dbReference>
<comment type="similarity">
    <text evidence="1 7 8">Belongs to the universal ribosomal protein uS4 family.</text>
</comment>
<protein>
    <recommendedName>
        <fullName evidence="6 7">Small ribosomal subunit protein uS4</fullName>
    </recommendedName>
</protein>
<evidence type="ECO:0000256" key="7">
    <source>
        <dbReference type="HAMAP-Rule" id="MF_01306"/>
    </source>
</evidence>
<evidence type="ECO:0000256" key="1">
    <source>
        <dbReference type="ARBA" id="ARBA00007465"/>
    </source>
</evidence>
<dbReference type="SUPFAM" id="SSF55174">
    <property type="entry name" value="Alpha-L RNA-binding motif"/>
    <property type="match status" value="1"/>
</dbReference>
<gene>
    <name evidence="7" type="primary">rpsD</name>
    <name evidence="12" type="ORF">A3J04_02570</name>
</gene>
<proteinExistence type="inferred from homology"/>
<dbReference type="InterPro" id="IPR001912">
    <property type="entry name" value="Ribosomal_uS4_N"/>
</dbReference>
<dbReference type="AlphaFoldDB" id="A0A1G2H1L2"/>
<keyword evidence="2 7" id="KW-0699">rRNA-binding</keyword>
<keyword evidence="5 7" id="KW-0687">Ribonucleoprotein</keyword>
<dbReference type="PANTHER" id="PTHR11831">
    <property type="entry name" value="30S 40S RIBOSOMAL PROTEIN"/>
    <property type="match status" value="1"/>
</dbReference>